<evidence type="ECO:0000256" key="1">
    <source>
        <dbReference type="SAM" id="MobiDB-lite"/>
    </source>
</evidence>
<dbReference type="AlphaFoldDB" id="A0A1N6G8P5"/>
<dbReference type="RefSeq" id="WP_028460941.1">
    <property type="nucleotide sequence ID" value="NZ_FSRO01000001.1"/>
</dbReference>
<dbReference type="Proteomes" id="UP000185062">
    <property type="component" value="Unassembled WGS sequence"/>
</dbReference>
<gene>
    <name evidence="2" type="ORF">SAMN02743940_0602</name>
</gene>
<dbReference type="eggNOG" id="COG0265">
    <property type="taxonomic scope" value="Bacteria"/>
</dbReference>
<evidence type="ECO:0008006" key="4">
    <source>
        <dbReference type="Google" id="ProtNLM"/>
    </source>
</evidence>
<feature type="region of interest" description="Disordered" evidence="1">
    <location>
        <begin position="1"/>
        <end position="62"/>
    </location>
</feature>
<feature type="compositionally biased region" description="Low complexity" evidence="1">
    <location>
        <begin position="1"/>
        <end position="21"/>
    </location>
</feature>
<sequence length="402" mass="42472">MNSNESNNGENAEIGSSSSPQQGGGQFDTPPMPKDQASGSYSVFDPPTLGGGDRGGNGGDIESSAAVQRMNSVKEMIEQRLAEAASSNAMSLAGARHIDSAGVLGVGLSSGIPGQASLIVYVENEANEEQVRREIVDTMGVWAASNDDLPVEVEVTGPIEAYTTNRSKFRSAPAGVSVGHFSITAGTIGGWARGRGDRVRRLLMISNNHVLANSNNARFGDSIIQSGRVDGGVNSADRIAILERFVTIDFSANAANFIDCATGWCWPHLVRRDHVYHGGGSTPRFFKIGNTVIDPRADMVVGKTGRTTDLRKGTIRGTGVAVNVNYGTPSVPKIAHFRDQFSVRSVTSEDFSAGGDSGSFVWEWNARLSPVGLLFAGGGGTTFCNRMSRVVAALDITLLEES</sequence>
<keyword evidence="3" id="KW-1185">Reference proteome</keyword>
<evidence type="ECO:0000313" key="3">
    <source>
        <dbReference type="Proteomes" id="UP000185062"/>
    </source>
</evidence>
<feature type="compositionally biased region" description="Gly residues" evidence="1">
    <location>
        <begin position="49"/>
        <end position="59"/>
    </location>
</feature>
<reference evidence="2 3" key="1">
    <citation type="submission" date="2016-12" db="EMBL/GenBank/DDBJ databases">
        <authorList>
            <person name="Song W.-J."/>
            <person name="Kurnit D.M."/>
        </authorList>
    </citation>
    <scope>NUCLEOTIDE SEQUENCE [LARGE SCALE GENOMIC DNA]</scope>
    <source>
        <strain evidence="2 3">ATCC 49181</strain>
    </source>
</reference>
<organism evidence="2 3">
    <name type="scientific">Nitrosomonas cryotolerans ATCC 49181</name>
    <dbReference type="NCBI Taxonomy" id="1131553"/>
    <lineage>
        <taxon>Bacteria</taxon>
        <taxon>Pseudomonadati</taxon>
        <taxon>Pseudomonadota</taxon>
        <taxon>Betaproteobacteria</taxon>
        <taxon>Nitrosomonadales</taxon>
        <taxon>Nitrosomonadaceae</taxon>
        <taxon>Nitrosomonas</taxon>
    </lineage>
</organism>
<dbReference type="EMBL" id="FSRO01000001">
    <property type="protein sequence ID" value="SIO03910.1"/>
    <property type="molecule type" value="Genomic_DNA"/>
</dbReference>
<protein>
    <recommendedName>
        <fullName evidence="4">Serine protease</fullName>
    </recommendedName>
</protein>
<name>A0A1N6G8P5_9PROT</name>
<dbReference type="STRING" id="44575.SAMN05216419_100512"/>
<proteinExistence type="predicted"/>
<evidence type="ECO:0000313" key="2">
    <source>
        <dbReference type="EMBL" id="SIO03910.1"/>
    </source>
</evidence>
<accession>A0A1N6G8P5</accession>